<evidence type="ECO:0000256" key="3">
    <source>
        <dbReference type="ARBA" id="ARBA00022679"/>
    </source>
</evidence>
<evidence type="ECO:0000256" key="2">
    <source>
        <dbReference type="ARBA" id="ARBA00022576"/>
    </source>
</evidence>
<evidence type="ECO:0000256" key="5">
    <source>
        <dbReference type="RuleBase" id="RU003560"/>
    </source>
</evidence>
<evidence type="ECO:0000313" key="6">
    <source>
        <dbReference type="EMBL" id="KDN97932.1"/>
    </source>
</evidence>
<dbReference type="PROSITE" id="PS00600">
    <property type="entry name" value="AA_TRANSFER_CLASS_3"/>
    <property type="match status" value="1"/>
</dbReference>
<dbReference type="CDD" id="cd00610">
    <property type="entry name" value="OAT_like"/>
    <property type="match status" value="1"/>
</dbReference>
<dbReference type="GO" id="GO:0030170">
    <property type="term" value="F:pyridoxal phosphate binding"/>
    <property type="evidence" value="ECO:0007669"/>
    <property type="project" value="InterPro"/>
</dbReference>
<dbReference type="KEGG" id="pdw:BV82_4237"/>
<sequence>MNSITANPNEALKAKIQQQYRNHVNAGYARLASMMNLQIEASSAGVYIYDIDGNRYLDAGGYGVFLLGHGHPEVLAKVSEQLHSHAMASKLLLNPYQAAAAAALAEVCPPGLQYVYFCSSGTEATEAALKLACMNGCQATLSTIGGYHGKTLGALAVTGRATYREPFAGLLGNTHFLPFGDTQALEQQLASLDCRACVILEPIQAEAGVLIPPPGYLRRVRELCDDHDAVLILDEIQSGLGRTGYWWACEREGVVADIMLVGKSLSGGCVPVSAMVATARMQEPLNRNPLMHTTTFGANPLAMAAVQATLQVMQRDGLVQKARALGELLRGRFEQLLEQNGWTKQVQLRCAGLLLGFEFVDASIAANMVMALLDQRIIVCHSLNDHRVIRLTPPALYSETDVEWLLDGFAVALTSSLPTGTRP</sequence>
<comment type="similarity">
    <text evidence="5">Belongs to the class-III pyridoxal-phosphate-dependent aminotransferase family.</text>
</comment>
<dbReference type="GeneID" id="98284622"/>
<dbReference type="GO" id="GO:0008483">
    <property type="term" value="F:transaminase activity"/>
    <property type="evidence" value="ECO:0007669"/>
    <property type="project" value="UniProtKB-KW"/>
</dbReference>
<accession>A0AAP0SGB0</accession>
<dbReference type="PIRSF" id="PIRSF000521">
    <property type="entry name" value="Transaminase_4ab_Lys_Orn"/>
    <property type="match status" value="1"/>
</dbReference>
<evidence type="ECO:0000256" key="1">
    <source>
        <dbReference type="ARBA" id="ARBA00001933"/>
    </source>
</evidence>
<keyword evidence="2 6" id="KW-0032">Aminotransferase</keyword>
<dbReference type="AlphaFoldDB" id="A0AAP0SGB0"/>
<dbReference type="InterPro" id="IPR015422">
    <property type="entry name" value="PyrdxlP-dep_Trfase_small"/>
</dbReference>
<keyword evidence="3" id="KW-0808">Transferase</keyword>
<dbReference type="InterPro" id="IPR050103">
    <property type="entry name" value="Class-III_PLP-dep_AT"/>
</dbReference>
<reference evidence="6 7" key="2">
    <citation type="journal article" date="2016" name="Front. Microbiol.">
        <title>When Genome-Based Approach Meets the 'Old but Good': Revealing Genes Involved in the Antibacterial Activity of Pseudomonas sp. P482 against Soft Rot Pathogens.</title>
        <authorList>
            <person name="Krzyzanowska D.M."/>
            <person name="Ossowicki A."/>
            <person name="Rajewska M."/>
            <person name="Maciag T."/>
            <person name="Jablonska M."/>
            <person name="Obuchowski M."/>
            <person name="Heeb S."/>
            <person name="Jafra S."/>
        </authorList>
    </citation>
    <scope>NUCLEOTIDE SEQUENCE [LARGE SCALE GENOMIC DNA]</scope>
    <source>
        <strain evidence="6 7">P482</strain>
    </source>
</reference>
<dbReference type="FunFam" id="3.40.640.10:FF:000004">
    <property type="entry name" value="Acetylornithine aminotransferase"/>
    <property type="match status" value="1"/>
</dbReference>
<evidence type="ECO:0000313" key="7">
    <source>
        <dbReference type="Proteomes" id="UP000027121"/>
    </source>
</evidence>
<dbReference type="Gene3D" id="3.40.640.10">
    <property type="entry name" value="Type I PLP-dependent aspartate aminotransferase-like (Major domain)"/>
    <property type="match status" value="1"/>
</dbReference>
<dbReference type="InterPro" id="IPR005814">
    <property type="entry name" value="Aminotrans_3"/>
</dbReference>
<dbReference type="PANTHER" id="PTHR11986:SF79">
    <property type="entry name" value="ACETYLORNITHINE AMINOTRANSFERASE, MITOCHONDRIAL"/>
    <property type="match status" value="1"/>
</dbReference>
<dbReference type="EMBL" id="CP071706">
    <property type="protein sequence ID" value="KDN97932.1"/>
    <property type="molecule type" value="Genomic_DNA"/>
</dbReference>
<evidence type="ECO:0000256" key="4">
    <source>
        <dbReference type="ARBA" id="ARBA00022898"/>
    </source>
</evidence>
<dbReference type="Pfam" id="PF00202">
    <property type="entry name" value="Aminotran_3"/>
    <property type="match status" value="1"/>
</dbReference>
<dbReference type="InterPro" id="IPR015421">
    <property type="entry name" value="PyrdxlP-dep_Trfase_major"/>
</dbReference>
<dbReference type="RefSeq" id="WP_010224221.1">
    <property type="nucleotide sequence ID" value="NZ_CATKPL010000022.1"/>
</dbReference>
<dbReference type="GO" id="GO:0042802">
    <property type="term" value="F:identical protein binding"/>
    <property type="evidence" value="ECO:0007669"/>
    <property type="project" value="TreeGrafter"/>
</dbReference>
<gene>
    <name evidence="6" type="ORF">BV82_4237</name>
</gene>
<dbReference type="InterPro" id="IPR049704">
    <property type="entry name" value="Aminotrans_3_PPA_site"/>
</dbReference>
<dbReference type="SUPFAM" id="SSF53383">
    <property type="entry name" value="PLP-dependent transferases"/>
    <property type="match status" value="1"/>
</dbReference>
<keyword evidence="7" id="KW-1185">Reference proteome</keyword>
<keyword evidence="4 5" id="KW-0663">Pyridoxal phosphate</keyword>
<dbReference type="InterPro" id="IPR015424">
    <property type="entry name" value="PyrdxlP-dep_Trfase"/>
</dbReference>
<organism evidence="6 7">
    <name type="scientific">Pseudomonas donghuensis</name>
    <dbReference type="NCBI Taxonomy" id="1163398"/>
    <lineage>
        <taxon>Bacteria</taxon>
        <taxon>Pseudomonadati</taxon>
        <taxon>Pseudomonadota</taxon>
        <taxon>Gammaproteobacteria</taxon>
        <taxon>Pseudomonadales</taxon>
        <taxon>Pseudomonadaceae</taxon>
        <taxon>Pseudomonas</taxon>
    </lineage>
</organism>
<dbReference type="Gene3D" id="3.90.1150.10">
    <property type="entry name" value="Aspartate Aminotransferase, domain 1"/>
    <property type="match status" value="1"/>
</dbReference>
<comment type="cofactor">
    <cofactor evidence="1">
        <name>pyridoxal 5'-phosphate</name>
        <dbReference type="ChEBI" id="CHEBI:597326"/>
    </cofactor>
</comment>
<dbReference type="PANTHER" id="PTHR11986">
    <property type="entry name" value="AMINOTRANSFERASE CLASS III"/>
    <property type="match status" value="1"/>
</dbReference>
<protein>
    <submittedName>
        <fullName evidence="6">Aspartate aminotransferase family protein</fullName>
    </submittedName>
</protein>
<reference evidence="6 7" key="1">
    <citation type="journal article" date="2014" name="Genome Announc.">
        <title>Genome Sequence of Pseudomonas sp. Strain P482, a Tomato Rhizosphere Isolate with Broad-Spectrum Antimicrobial Activity.</title>
        <authorList>
            <person name="Krzyzanowska D.M."/>
            <person name="Ossowicki A."/>
            <person name="Jafra S."/>
        </authorList>
    </citation>
    <scope>NUCLEOTIDE SEQUENCE [LARGE SCALE GENOMIC DNA]</scope>
    <source>
        <strain evidence="6 7">P482</strain>
    </source>
</reference>
<dbReference type="Proteomes" id="UP000027121">
    <property type="component" value="Chromosome"/>
</dbReference>
<proteinExistence type="inferred from homology"/>
<name>A0AAP0SGB0_9PSED</name>